<evidence type="ECO:0000256" key="1">
    <source>
        <dbReference type="SAM" id="Coils"/>
    </source>
</evidence>
<evidence type="ECO:0000256" key="2">
    <source>
        <dbReference type="SAM" id="MobiDB-lite"/>
    </source>
</evidence>
<reference evidence="3 4" key="1">
    <citation type="submission" date="2016-04" db="EMBL/GenBank/DDBJ databases">
        <title>The genome of Intoshia linei affirms orthonectids as highly simplified spiralians.</title>
        <authorList>
            <person name="Mikhailov K.V."/>
            <person name="Slusarev G.S."/>
            <person name="Nikitin M.A."/>
            <person name="Logacheva M.D."/>
            <person name="Penin A."/>
            <person name="Aleoshin V."/>
            <person name="Panchin Y.V."/>
        </authorList>
    </citation>
    <scope>NUCLEOTIDE SEQUENCE [LARGE SCALE GENOMIC DNA]</scope>
    <source>
        <strain evidence="3">Intl2013</strain>
        <tissue evidence="3">Whole animal</tissue>
    </source>
</reference>
<keyword evidence="1" id="KW-0175">Coiled coil</keyword>
<gene>
    <name evidence="3" type="ORF">A3Q56_05668</name>
</gene>
<dbReference type="Proteomes" id="UP000078046">
    <property type="component" value="Unassembled WGS sequence"/>
</dbReference>
<comment type="caution">
    <text evidence="3">The sequence shown here is derived from an EMBL/GenBank/DDBJ whole genome shotgun (WGS) entry which is preliminary data.</text>
</comment>
<protein>
    <submittedName>
        <fullName evidence="3">Uncharacterized protein</fullName>
    </submittedName>
</protein>
<evidence type="ECO:0000313" key="3">
    <source>
        <dbReference type="EMBL" id="OAF66610.1"/>
    </source>
</evidence>
<keyword evidence="4" id="KW-1185">Reference proteome</keyword>
<name>A0A177AXL9_9BILA</name>
<proteinExistence type="predicted"/>
<evidence type="ECO:0000313" key="4">
    <source>
        <dbReference type="Proteomes" id="UP000078046"/>
    </source>
</evidence>
<accession>A0A177AXL9</accession>
<organism evidence="3 4">
    <name type="scientific">Intoshia linei</name>
    <dbReference type="NCBI Taxonomy" id="1819745"/>
    <lineage>
        <taxon>Eukaryota</taxon>
        <taxon>Metazoa</taxon>
        <taxon>Spiralia</taxon>
        <taxon>Lophotrochozoa</taxon>
        <taxon>Mesozoa</taxon>
        <taxon>Orthonectida</taxon>
        <taxon>Rhopaluridae</taxon>
        <taxon>Intoshia</taxon>
    </lineage>
</organism>
<dbReference type="AlphaFoldDB" id="A0A177AXL9"/>
<dbReference type="EMBL" id="LWCA01000881">
    <property type="protein sequence ID" value="OAF66610.1"/>
    <property type="molecule type" value="Genomic_DNA"/>
</dbReference>
<feature type="coiled-coil region" evidence="1">
    <location>
        <begin position="232"/>
        <end position="259"/>
    </location>
</feature>
<feature type="region of interest" description="Disordered" evidence="2">
    <location>
        <begin position="74"/>
        <end position="103"/>
    </location>
</feature>
<sequence>MNKCNHCKLSNINTFSKPKVSNGQNPHPFSVYLSSNDKQFRHFKINSFKEKMSKKFHTLFRSFSFSGKEKQSDVNISSRSVHSPLRPNNKYKEKCHPSSSSGYQSHENYDFYDTPKLVYTSLERPTCTSIICKCSEKNKTNFTQEENSFTDTSIQLSHSRNCFNSTYANTINKKVLDIPKSDLVIKNNLILKKKEKSTSKKFDEKFLEYATVKKHKEIADVSVIFNDLLREMIKIQEKIHLLQNVIKKNEREMTTMKKNLEITKNVILIVHTLNQG</sequence>